<evidence type="ECO:0000313" key="4">
    <source>
        <dbReference type="EnsemblPlants" id="Pp3c22_2890V3.1"/>
    </source>
</evidence>
<protein>
    <recommendedName>
        <fullName evidence="2">Fungal lipase-type domain-containing protein</fullName>
    </recommendedName>
</protein>
<dbReference type="GO" id="GO:0006629">
    <property type="term" value="P:lipid metabolic process"/>
    <property type="evidence" value="ECO:0007669"/>
    <property type="project" value="InterPro"/>
</dbReference>
<dbReference type="Gramene" id="Pp3c22_2890V3.1">
    <property type="protein sequence ID" value="Pp3c22_2890V3.1"/>
    <property type="gene ID" value="Pp3c22_2890"/>
</dbReference>
<dbReference type="SUPFAM" id="SSF53474">
    <property type="entry name" value="alpha/beta-Hydrolases"/>
    <property type="match status" value="1"/>
</dbReference>
<keyword evidence="5" id="KW-1185">Reference proteome</keyword>
<feature type="region of interest" description="Disordered" evidence="1">
    <location>
        <begin position="42"/>
        <end position="64"/>
    </location>
</feature>
<gene>
    <name evidence="4" type="primary">LOC112275187</name>
    <name evidence="3" type="ORF">PHYPA_026634</name>
</gene>
<dbReference type="EMBL" id="ABEU02000022">
    <property type="protein sequence ID" value="PNR30318.1"/>
    <property type="molecule type" value="Genomic_DNA"/>
</dbReference>
<dbReference type="GeneID" id="112275187"/>
<dbReference type="PANTHER" id="PTHR47418">
    <property type="entry name" value="ALPHA/BETA-HYDROLASES SUPERFAMILY PROTEIN"/>
    <property type="match status" value="1"/>
</dbReference>
<dbReference type="OMA" id="RKMPREE"/>
<dbReference type="Pfam" id="PF01764">
    <property type="entry name" value="Lipase_3"/>
    <property type="match status" value="1"/>
</dbReference>
<dbReference type="EnsemblPlants" id="Pp3c22_2890V3.3">
    <property type="protein sequence ID" value="Pp3c22_2890V3.3"/>
    <property type="gene ID" value="Pp3c22_2890"/>
</dbReference>
<dbReference type="Gramene" id="Pp3c22_2890V3.4">
    <property type="protein sequence ID" value="Pp3c22_2890V3.4"/>
    <property type="gene ID" value="Pp3c22_2890"/>
</dbReference>
<feature type="domain" description="Fungal lipase-type" evidence="2">
    <location>
        <begin position="217"/>
        <end position="350"/>
    </location>
</feature>
<dbReference type="RefSeq" id="XP_024361082.1">
    <property type="nucleotide sequence ID" value="XM_024505314.2"/>
</dbReference>
<dbReference type="Gramene" id="Pp3c22_2890V3.3">
    <property type="protein sequence ID" value="Pp3c22_2890V3.3"/>
    <property type="gene ID" value="Pp3c22_2890"/>
</dbReference>
<dbReference type="PaxDb" id="3218-PP1S266_18V6.1"/>
<dbReference type="Gene3D" id="3.40.50.1820">
    <property type="entry name" value="alpha/beta hydrolase"/>
    <property type="match status" value="1"/>
</dbReference>
<sequence>MLLATRLAPLPEREILRRLRRCPRLGFECFFSTTQAQHARFDAADRNTQHREVKKAGAESDLDDRKHGGQMAWLTSMLEPAMKLYRRALPADKGDEPTSTASLVDIASSILRSTSGMQIQKWSIADLTLGLYFLSVRHASQMASDTFSGDLVSSDTFVGDLIYYVELARGSYQKDAAGLARVSMIQESKVVKFEDTSNVMRPGYYIAVDHRHKLVILCIRGTHTVHDIITDLASNSGGASNLDGENVHYGSVEAARWFMEHELSTLKSCLHEHEGYELRLVGHSLGGSTAALLALMLRRLGDEQLGFSSQLIKAVTIASPPCVSEKLASECADYITTLVLQDDVIPRMSTAALTRLRNEILVTNWTLLKDSEEHKGIAEFVESTIKKLSSVQDVARRYASFVSLGSSSDSEIEKLEKNVEEVATKLLEKKDKLDDLSLSKREPRSSELSRESKIKDEHPELWVPGLLLLIYGGRTPTDVDQKEFAGREGHVLLKGQDGTQFGRIVLSSTMLSDHKCISIYYALRDVLKGLPKTGGSNKLSI</sequence>
<organism evidence="3">
    <name type="scientific">Physcomitrium patens</name>
    <name type="common">Spreading-leaved earth moss</name>
    <name type="synonym">Physcomitrella patens</name>
    <dbReference type="NCBI Taxonomy" id="3218"/>
    <lineage>
        <taxon>Eukaryota</taxon>
        <taxon>Viridiplantae</taxon>
        <taxon>Streptophyta</taxon>
        <taxon>Embryophyta</taxon>
        <taxon>Bryophyta</taxon>
        <taxon>Bryophytina</taxon>
        <taxon>Bryopsida</taxon>
        <taxon>Funariidae</taxon>
        <taxon>Funariales</taxon>
        <taxon>Funariaceae</taxon>
        <taxon>Physcomitrium</taxon>
    </lineage>
</organism>
<dbReference type="EnsemblPlants" id="Pp3c22_2890V3.7">
    <property type="protein sequence ID" value="Pp3c22_2890V3.7"/>
    <property type="gene ID" value="Pp3c22_2890"/>
</dbReference>
<dbReference type="InterPro" id="IPR029058">
    <property type="entry name" value="AB_hydrolase_fold"/>
</dbReference>
<dbReference type="CDD" id="cd00519">
    <property type="entry name" value="Lipase_3"/>
    <property type="match status" value="1"/>
</dbReference>
<dbReference type="STRING" id="3218.A0A2K1IM21"/>
<dbReference type="Gramene" id="Pp3c22_2890V3.7">
    <property type="protein sequence ID" value="Pp3c22_2890V3.7"/>
    <property type="gene ID" value="Pp3c22_2890"/>
</dbReference>
<dbReference type="OrthoDB" id="438440at2759"/>
<evidence type="ECO:0000313" key="5">
    <source>
        <dbReference type="Proteomes" id="UP000006727"/>
    </source>
</evidence>
<reference evidence="3 5" key="2">
    <citation type="journal article" date="2018" name="Plant J.">
        <title>The Physcomitrella patens chromosome-scale assembly reveals moss genome structure and evolution.</title>
        <authorList>
            <person name="Lang D."/>
            <person name="Ullrich K.K."/>
            <person name="Murat F."/>
            <person name="Fuchs J."/>
            <person name="Jenkins J."/>
            <person name="Haas F.B."/>
            <person name="Piednoel M."/>
            <person name="Gundlach H."/>
            <person name="Van Bel M."/>
            <person name="Meyberg R."/>
            <person name="Vives C."/>
            <person name="Morata J."/>
            <person name="Symeonidi A."/>
            <person name="Hiss M."/>
            <person name="Muchero W."/>
            <person name="Kamisugi Y."/>
            <person name="Saleh O."/>
            <person name="Blanc G."/>
            <person name="Decker E.L."/>
            <person name="van Gessel N."/>
            <person name="Grimwood J."/>
            <person name="Hayes R.D."/>
            <person name="Graham S.W."/>
            <person name="Gunter L.E."/>
            <person name="McDaniel S.F."/>
            <person name="Hoernstein S.N.W."/>
            <person name="Larsson A."/>
            <person name="Li F.W."/>
            <person name="Perroud P.F."/>
            <person name="Phillips J."/>
            <person name="Ranjan P."/>
            <person name="Rokshar D.S."/>
            <person name="Rothfels C.J."/>
            <person name="Schneider L."/>
            <person name="Shu S."/>
            <person name="Stevenson D.W."/>
            <person name="Thummler F."/>
            <person name="Tillich M."/>
            <person name="Villarreal Aguilar J.C."/>
            <person name="Widiez T."/>
            <person name="Wong G.K."/>
            <person name="Wymore A."/>
            <person name="Zhang Y."/>
            <person name="Zimmer A.D."/>
            <person name="Quatrano R.S."/>
            <person name="Mayer K.F.X."/>
            <person name="Goodstein D."/>
            <person name="Casacuberta J.M."/>
            <person name="Vandepoele K."/>
            <person name="Reski R."/>
            <person name="Cuming A.C."/>
            <person name="Tuskan G.A."/>
            <person name="Maumus F."/>
            <person name="Salse J."/>
            <person name="Schmutz J."/>
            <person name="Rensing S.A."/>
        </authorList>
    </citation>
    <scope>NUCLEOTIDE SEQUENCE [LARGE SCALE GENOMIC DNA]</scope>
    <source>
        <strain evidence="4 5">cv. Gransden 2004</strain>
    </source>
</reference>
<name>A0A2K1IM21_PHYPA</name>
<dbReference type="Proteomes" id="UP000006727">
    <property type="component" value="Chromosome 22"/>
</dbReference>
<dbReference type="AlphaFoldDB" id="A0A2K1IM21"/>
<evidence type="ECO:0000256" key="1">
    <source>
        <dbReference type="SAM" id="MobiDB-lite"/>
    </source>
</evidence>
<dbReference type="EnsemblPlants" id="Pp3c22_2890V3.4">
    <property type="protein sequence ID" value="Pp3c22_2890V3.4"/>
    <property type="gene ID" value="Pp3c22_2890"/>
</dbReference>
<accession>A0A2K1IM21</accession>
<proteinExistence type="predicted"/>
<dbReference type="InterPro" id="IPR002921">
    <property type="entry name" value="Fungal_lipase-type"/>
</dbReference>
<reference evidence="3 5" key="1">
    <citation type="journal article" date="2008" name="Science">
        <title>The Physcomitrella genome reveals evolutionary insights into the conquest of land by plants.</title>
        <authorList>
            <person name="Rensing S."/>
            <person name="Lang D."/>
            <person name="Zimmer A."/>
            <person name="Terry A."/>
            <person name="Salamov A."/>
            <person name="Shapiro H."/>
            <person name="Nishiyama T."/>
            <person name="Perroud P.-F."/>
            <person name="Lindquist E."/>
            <person name="Kamisugi Y."/>
            <person name="Tanahashi T."/>
            <person name="Sakakibara K."/>
            <person name="Fujita T."/>
            <person name="Oishi K."/>
            <person name="Shin-I T."/>
            <person name="Kuroki Y."/>
            <person name="Toyoda A."/>
            <person name="Suzuki Y."/>
            <person name="Hashimoto A."/>
            <person name="Yamaguchi K."/>
            <person name="Sugano A."/>
            <person name="Kohara Y."/>
            <person name="Fujiyama A."/>
            <person name="Anterola A."/>
            <person name="Aoki S."/>
            <person name="Ashton N."/>
            <person name="Barbazuk W.B."/>
            <person name="Barker E."/>
            <person name="Bennetzen J."/>
            <person name="Bezanilla M."/>
            <person name="Blankenship R."/>
            <person name="Cho S.H."/>
            <person name="Dutcher S."/>
            <person name="Estelle M."/>
            <person name="Fawcett J.A."/>
            <person name="Gundlach H."/>
            <person name="Hanada K."/>
            <person name="Heyl A."/>
            <person name="Hicks K.A."/>
            <person name="Hugh J."/>
            <person name="Lohr M."/>
            <person name="Mayer K."/>
            <person name="Melkozernov A."/>
            <person name="Murata T."/>
            <person name="Nelson D."/>
            <person name="Pils B."/>
            <person name="Prigge M."/>
            <person name="Reiss B."/>
            <person name="Renner T."/>
            <person name="Rombauts S."/>
            <person name="Rushton P."/>
            <person name="Sanderfoot A."/>
            <person name="Schween G."/>
            <person name="Shiu S.-H."/>
            <person name="Stueber K."/>
            <person name="Theodoulou F.L."/>
            <person name="Tu H."/>
            <person name="Van de Peer Y."/>
            <person name="Verrier P.J."/>
            <person name="Waters E."/>
            <person name="Wood A."/>
            <person name="Yang L."/>
            <person name="Cove D."/>
            <person name="Cuming A."/>
            <person name="Hasebe M."/>
            <person name="Lucas S."/>
            <person name="Mishler D.B."/>
            <person name="Reski R."/>
            <person name="Grigoriev I."/>
            <person name="Quatrano R.S."/>
            <person name="Boore J.L."/>
        </authorList>
    </citation>
    <scope>NUCLEOTIDE SEQUENCE [LARGE SCALE GENOMIC DNA]</scope>
    <source>
        <strain evidence="4 5">cv. Gransden 2004</strain>
    </source>
</reference>
<dbReference type="EnsemblPlants" id="Pp3c22_2890V3.1">
    <property type="protein sequence ID" value="Pp3c22_2890V3.1"/>
    <property type="gene ID" value="Pp3c22_2890"/>
</dbReference>
<evidence type="ECO:0000313" key="3">
    <source>
        <dbReference type="EMBL" id="PNR30318.1"/>
    </source>
</evidence>
<evidence type="ECO:0000259" key="2">
    <source>
        <dbReference type="Pfam" id="PF01764"/>
    </source>
</evidence>
<reference evidence="4" key="3">
    <citation type="submission" date="2020-12" db="UniProtKB">
        <authorList>
            <consortium name="EnsemblPlants"/>
        </authorList>
    </citation>
    <scope>IDENTIFICATION</scope>
</reference>